<sequence>MLYSIGNLHVVSWGTRESPKPTTAQKPDKSVKNPASNKGAVQGWLEKIGIADKEGKSGYMFAFGNLFRCMCCPQETADIGDMKLSAILERLGDLEAKLVDPPADNVTTGNQSRGHVTFSEASDLFEGANNKHDVSNQTQRPPRHWTQDSYFRDSISENIPLPEVEFWRELIDKYLFPMEGDLKQQEKTQAELIELRNKVSLFFLLVNALFVTIVFSLQQVNADSGGNIAIQLPCAAGVRDGFIEPISIAFTAVFGVLLAIQFVCMLIHRISTFLQILSITEVGLHICQPKLKLNSKGSITFAQLLDIVRSMQTAKDDDTTADTADTEKAGLAQDDARKNELWSRITCRHREQYRPPNTVFEENFMELHNIMKELDTPSSVNPAAENTIEALGITTPSTGDGESRSQKLNTTFKRMGNKSVRTIAKMSKDPRIKRSIIQRGEVMANKWKIEENSTL</sequence>
<keyword evidence="7" id="KW-1185">Reference proteome</keyword>
<dbReference type="PANTHER" id="PTHR22914">
    <property type="entry name" value="CHITIN SYNTHASE"/>
    <property type="match status" value="1"/>
</dbReference>
<dbReference type="GO" id="GO:0006031">
    <property type="term" value="P:chitin biosynthetic process"/>
    <property type="evidence" value="ECO:0007669"/>
    <property type="project" value="TreeGrafter"/>
</dbReference>
<dbReference type="PANTHER" id="PTHR22914:SF42">
    <property type="entry name" value="CHITIN SYNTHASE"/>
    <property type="match status" value="1"/>
</dbReference>
<evidence type="ECO:0000256" key="2">
    <source>
        <dbReference type="ARBA" id="ARBA00022692"/>
    </source>
</evidence>
<dbReference type="GO" id="GO:0004100">
    <property type="term" value="F:chitin synthase activity"/>
    <property type="evidence" value="ECO:0007669"/>
    <property type="project" value="InterPro"/>
</dbReference>
<dbReference type="InterPro" id="IPR004835">
    <property type="entry name" value="Chitin_synth"/>
</dbReference>
<evidence type="ECO:0000256" key="5">
    <source>
        <dbReference type="SAM" id="Phobius"/>
    </source>
</evidence>
<comment type="subcellular location">
    <subcellularLocation>
        <location evidence="1">Membrane</location>
        <topology evidence="1">Multi-pass membrane protein</topology>
    </subcellularLocation>
</comment>
<gene>
    <name evidence="6" type="ORF">DPMN_180639</name>
</gene>
<organism evidence="6 7">
    <name type="scientific">Dreissena polymorpha</name>
    <name type="common">Zebra mussel</name>
    <name type="synonym">Mytilus polymorpha</name>
    <dbReference type="NCBI Taxonomy" id="45954"/>
    <lineage>
        <taxon>Eukaryota</taxon>
        <taxon>Metazoa</taxon>
        <taxon>Spiralia</taxon>
        <taxon>Lophotrochozoa</taxon>
        <taxon>Mollusca</taxon>
        <taxon>Bivalvia</taxon>
        <taxon>Autobranchia</taxon>
        <taxon>Heteroconchia</taxon>
        <taxon>Euheterodonta</taxon>
        <taxon>Imparidentia</taxon>
        <taxon>Neoheterodontei</taxon>
        <taxon>Myida</taxon>
        <taxon>Dreissenoidea</taxon>
        <taxon>Dreissenidae</taxon>
        <taxon>Dreissena</taxon>
    </lineage>
</organism>
<name>A0A9D4EJE6_DREPO</name>
<feature type="transmembrane region" description="Helical" evidence="5">
    <location>
        <begin position="199"/>
        <end position="217"/>
    </location>
</feature>
<evidence type="ECO:0000256" key="4">
    <source>
        <dbReference type="SAM" id="MobiDB-lite"/>
    </source>
</evidence>
<reference evidence="6" key="2">
    <citation type="submission" date="2020-11" db="EMBL/GenBank/DDBJ databases">
        <authorList>
            <person name="McCartney M.A."/>
            <person name="Auch B."/>
            <person name="Kono T."/>
            <person name="Mallez S."/>
            <person name="Becker A."/>
            <person name="Gohl D.M."/>
            <person name="Silverstein K.A.T."/>
            <person name="Koren S."/>
            <person name="Bechman K.B."/>
            <person name="Herman A."/>
            <person name="Abrahante J.E."/>
            <person name="Garbe J."/>
        </authorList>
    </citation>
    <scope>NUCLEOTIDE SEQUENCE</scope>
    <source>
        <strain evidence="6">Duluth1</strain>
        <tissue evidence="6">Whole animal</tissue>
    </source>
</reference>
<dbReference type="EMBL" id="JAIWYP010000009">
    <property type="protein sequence ID" value="KAH3779160.1"/>
    <property type="molecule type" value="Genomic_DNA"/>
</dbReference>
<evidence type="ECO:0000313" key="6">
    <source>
        <dbReference type="EMBL" id="KAH3779160.1"/>
    </source>
</evidence>
<accession>A0A9D4EJE6</accession>
<reference evidence="6" key="1">
    <citation type="journal article" date="2019" name="bioRxiv">
        <title>The Genome of the Zebra Mussel, Dreissena polymorpha: A Resource for Invasive Species Research.</title>
        <authorList>
            <person name="McCartney M.A."/>
            <person name="Auch B."/>
            <person name="Kono T."/>
            <person name="Mallez S."/>
            <person name="Zhang Y."/>
            <person name="Obille A."/>
            <person name="Becker A."/>
            <person name="Abrahante J.E."/>
            <person name="Garbe J."/>
            <person name="Badalamenti J.P."/>
            <person name="Herman A."/>
            <person name="Mangelson H."/>
            <person name="Liachko I."/>
            <person name="Sullivan S."/>
            <person name="Sone E.D."/>
            <person name="Koren S."/>
            <person name="Silverstein K.A.T."/>
            <person name="Beckman K.B."/>
            <person name="Gohl D.M."/>
        </authorList>
    </citation>
    <scope>NUCLEOTIDE SEQUENCE</scope>
    <source>
        <strain evidence="6">Duluth1</strain>
        <tissue evidence="6">Whole animal</tissue>
    </source>
</reference>
<feature type="transmembrane region" description="Helical" evidence="5">
    <location>
        <begin position="246"/>
        <end position="267"/>
    </location>
</feature>
<evidence type="ECO:0000313" key="7">
    <source>
        <dbReference type="Proteomes" id="UP000828390"/>
    </source>
</evidence>
<evidence type="ECO:0000256" key="3">
    <source>
        <dbReference type="ARBA" id="ARBA00023136"/>
    </source>
</evidence>
<keyword evidence="5" id="KW-1133">Transmembrane helix</keyword>
<dbReference type="AlphaFoldDB" id="A0A9D4EJE6"/>
<dbReference type="GO" id="GO:0071944">
    <property type="term" value="C:cell periphery"/>
    <property type="evidence" value="ECO:0007669"/>
    <property type="project" value="TreeGrafter"/>
</dbReference>
<dbReference type="Proteomes" id="UP000828390">
    <property type="component" value="Unassembled WGS sequence"/>
</dbReference>
<comment type="caution">
    <text evidence="6">The sequence shown here is derived from an EMBL/GenBank/DDBJ whole genome shotgun (WGS) entry which is preliminary data.</text>
</comment>
<protein>
    <submittedName>
        <fullName evidence="6">Uncharacterized protein</fullName>
    </submittedName>
</protein>
<dbReference type="GO" id="GO:0016020">
    <property type="term" value="C:membrane"/>
    <property type="evidence" value="ECO:0007669"/>
    <property type="project" value="UniProtKB-SubCell"/>
</dbReference>
<evidence type="ECO:0000256" key="1">
    <source>
        <dbReference type="ARBA" id="ARBA00004141"/>
    </source>
</evidence>
<keyword evidence="2 5" id="KW-0812">Transmembrane</keyword>
<feature type="region of interest" description="Disordered" evidence="4">
    <location>
        <begin position="14"/>
        <end position="38"/>
    </location>
</feature>
<proteinExistence type="predicted"/>
<keyword evidence="3 5" id="KW-0472">Membrane</keyword>